<dbReference type="InterPro" id="IPR007120">
    <property type="entry name" value="DNA-dir_RNAP_su2_dom"/>
</dbReference>
<gene>
    <name evidence="7 16" type="primary">rpoB</name>
</gene>
<dbReference type="AlphaFoldDB" id="A0A0G3VIE0"/>
<keyword evidence="16" id="KW-0150">Chloroplast</keyword>
<evidence type="ECO:0000256" key="4">
    <source>
        <dbReference type="ARBA" id="ARBA00022695"/>
    </source>
</evidence>
<dbReference type="SUPFAM" id="SSF64484">
    <property type="entry name" value="beta and beta-prime subunits of DNA dependent RNA-polymerase"/>
    <property type="match status" value="1"/>
</dbReference>
<evidence type="ECO:0000256" key="10">
    <source>
        <dbReference type="SAM" id="Coils"/>
    </source>
</evidence>
<dbReference type="InterPro" id="IPR042107">
    <property type="entry name" value="DNA-dir_RNA_pol_bsu_ext_1_sf"/>
</dbReference>
<organism evidence="16">
    <name type="scientific">Monomorphina parapyrum</name>
    <dbReference type="NCBI Taxonomy" id="1664066"/>
    <lineage>
        <taxon>Eukaryota</taxon>
        <taxon>Discoba</taxon>
        <taxon>Euglenozoa</taxon>
        <taxon>Euglenida</taxon>
        <taxon>Spirocuta</taxon>
        <taxon>Euglenophyceae</taxon>
        <taxon>Euglenales</taxon>
        <taxon>Euglenaceae</taxon>
        <taxon>Monomorphina</taxon>
    </lineage>
</organism>
<dbReference type="Gene3D" id="2.40.270.10">
    <property type="entry name" value="DNA-directed RNA polymerase, subunit 2, domain 6"/>
    <property type="match status" value="1"/>
</dbReference>
<feature type="domain" description="RNA polymerase Rpb2" evidence="12">
    <location>
        <begin position="993"/>
        <end position="1067"/>
    </location>
</feature>
<dbReference type="GeneID" id="24571361"/>
<evidence type="ECO:0000259" key="11">
    <source>
        <dbReference type="Pfam" id="PF00562"/>
    </source>
</evidence>
<dbReference type="Gene3D" id="3.90.1100.10">
    <property type="match status" value="1"/>
</dbReference>
<comment type="catalytic activity">
    <reaction evidence="6 7 9">
        <text>RNA(n) + a ribonucleoside 5'-triphosphate = RNA(n+1) + diphosphate</text>
        <dbReference type="Rhea" id="RHEA:21248"/>
        <dbReference type="Rhea" id="RHEA-COMP:14527"/>
        <dbReference type="Rhea" id="RHEA-COMP:17342"/>
        <dbReference type="ChEBI" id="CHEBI:33019"/>
        <dbReference type="ChEBI" id="CHEBI:61557"/>
        <dbReference type="ChEBI" id="CHEBI:140395"/>
        <dbReference type="EC" id="2.7.7.6"/>
    </reaction>
</comment>
<feature type="domain" description="RNA polymerase Rpb2" evidence="15">
    <location>
        <begin position="365"/>
        <end position="433"/>
    </location>
</feature>
<dbReference type="PROSITE" id="PS01166">
    <property type="entry name" value="RNA_POL_BETA"/>
    <property type="match status" value="1"/>
</dbReference>
<sequence>MIKSEKILSDLLETQRLNFQHFIKQGLNEELEKINYINHYNFEIKMDPKKLKFKKPRNSVEECITKSKTYSIPLYIPVEIKYKQKTIFKNKYLFWGEIPFMTEKGTFVINGNSRIILNQIIRSPGIYFEQNTNEKSVTATIIPNQGSWITIKTDERGYTFAKIDRQKKLPIITLLEAIGFSRKKILSSIKNTEFIQTYQNKEKDTAKNKNYKLKKQEITEVKLKSNIKKLINKLFKKTKYDLGETGRNKINKKLYKENFWKQGKTLRPEDILGSLHHLIKLKEGLDTTDDIDDLKNKRIRQCGELMQNQLKANLTEITKSIKEKIEDLEKKIKDGKIEINTNEFINYYILTNSFKKFFTSNQLSQLMEETNPLAEITHKRKISSFGIGAIDRKKANLNIREIHPSQYGRICPIETTEGKNAGLILSLAKDTRINRHGFIESPFYKIFKRKVNYKIGTFFINAEQEKKLIFAAGDSINKMSKAKPKEILSIRKNQEFSEGKTAKVDFISISPNQITSVGTGLIPFLEHNDANRALMGSNMQRQAVPLIYKEKPLVKTGIENRIAKDSESSIILRKSGLIIHATNKKITIFETKKGNFNGKTTNKKKTFLNKLKQKIYKKNIFRKTLIRTYKLDKEKRSNQNTQSKQTHCLKKTEWGRKGQVLAEGTGSFKGELSLGKNILIAYMTWEGYNFEDAIVISERLINDELYDSIHIKKYKTYIINKETEEERITKFIPNATLQTIKNLKKNGIIKIGSCIENETILIGKTRKKKTLDIKTKLLTTIFRREIIKDVSLKTPKGIKGTVTNIKILKKKDYYSIIIFINERRKIQLGDKVAGRHGNKGIISKILPVEDMPYTQDGTGIDMLLNPLGIPSRMNVGQILECLLGLAAKNLKEEYKITPFEEKLNENNSTQIVYNKLYEARKKTGKEWLFIPNNPGKSKILDGRNGEVFKQPVTIGYSYMLKLMHLVEDKINARLTGPYTLILKQPIRGKSKRGGQRFGEMEVWALEGFGCAYTLQELLTIKSDDLTNRSKTLIAIMKGRELPEPSAPESLKTLILELQCLCLKLEIFKGLKQNFF</sequence>
<dbReference type="EC" id="2.7.7.6" evidence="7"/>
<keyword evidence="10" id="KW-0175">Coiled coil</keyword>
<proteinExistence type="inferred from homology"/>
<dbReference type="GO" id="GO:0003899">
    <property type="term" value="F:DNA-directed RNA polymerase activity"/>
    <property type="evidence" value="ECO:0007669"/>
    <property type="project" value="UniProtKB-UniRule"/>
</dbReference>
<reference evidence="16" key="1">
    <citation type="journal article" date="2015" name="J. Eukaryot. Microbiol.">
        <title>Chloroplast Genome Evolution in the Euglenaceae.</title>
        <authorList>
            <person name="Bennett M.S."/>
            <person name="Triemer R.E."/>
        </authorList>
    </citation>
    <scope>NUCLEOTIDE SEQUENCE</scope>
    <source>
        <strain evidence="16">UTEX 2354</strain>
    </source>
</reference>
<dbReference type="Gene3D" id="3.90.1800.10">
    <property type="entry name" value="RNA polymerase alpha subunit dimerisation domain"/>
    <property type="match status" value="1"/>
</dbReference>
<dbReference type="Pfam" id="PF04560">
    <property type="entry name" value="RNA_pol_Rpb2_7"/>
    <property type="match status" value="1"/>
</dbReference>
<dbReference type="GO" id="GO:0009507">
    <property type="term" value="C:chloroplast"/>
    <property type="evidence" value="ECO:0007669"/>
    <property type="project" value="UniProtKB-SubCell"/>
</dbReference>
<comment type="subunit">
    <text evidence="7 9">In plastids the minimal PEP RNA polymerase catalytic core is composed of four subunits: alpha, beta, beta', and beta''. When a (nuclear-encoded) sigma factor is associated with the core the holoenzyme is formed, which can initiate transcription.</text>
</comment>
<dbReference type="Pfam" id="PF04561">
    <property type="entry name" value="RNA_pol_Rpb2_2"/>
    <property type="match status" value="1"/>
</dbReference>
<evidence type="ECO:0000313" key="16">
    <source>
        <dbReference type="EMBL" id="AKL78921.1"/>
    </source>
</evidence>
<dbReference type="NCBIfam" id="NF001616">
    <property type="entry name" value="PRK00405.1"/>
    <property type="match status" value="1"/>
</dbReference>
<dbReference type="Gene3D" id="2.40.50.150">
    <property type="match status" value="1"/>
</dbReference>
<keyword evidence="16" id="KW-0934">Plastid</keyword>
<keyword evidence="4 7" id="KW-0548">Nucleotidyltransferase</keyword>
<dbReference type="InterPro" id="IPR037033">
    <property type="entry name" value="DNA-dir_RNAP_su2_hyb_sf"/>
</dbReference>
<evidence type="ECO:0000256" key="9">
    <source>
        <dbReference type="RuleBase" id="RU363031"/>
    </source>
</evidence>
<dbReference type="EMBL" id="KP455987">
    <property type="protein sequence ID" value="AKL78921.1"/>
    <property type="molecule type" value="Genomic_DNA"/>
</dbReference>
<feature type="domain" description="RNA polymerase beta subunit protrusion" evidence="14">
    <location>
        <begin position="29"/>
        <end position="345"/>
    </location>
</feature>
<dbReference type="InterPro" id="IPR007642">
    <property type="entry name" value="RNA_pol_Rpb2_2"/>
</dbReference>
<dbReference type="InterPro" id="IPR010243">
    <property type="entry name" value="RNA_pol_bsu_bac"/>
</dbReference>
<dbReference type="Pfam" id="PF04563">
    <property type="entry name" value="RNA_pol_Rpb2_1"/>
    <property type="match status" value="1"/>
</dbReference>
<dbReference type="GO" id="GO:0003677">
    <property type="term" value="F:DNA binding"/>
    <property type="evidence" value="ECO:0007669"/>
    <property type="project" value="UniProtKB-UniRule"/>
</dbReference>
<comment type="similarity">
    <text evidence="1 7 8">Belongs to the RNA polymerase beta chain family.</text>
</comment>
<dbReference type="InterPro" id="IPR014724">
    <property type="entry name" value="RNA_pol_RPB2_OB-fold"/>
</dbReference>
<protein>
    <recommendedName>
        <fullName evidence="7">DNA-directed RNA polymerase subunit beta</fullName>
        <ecNumber evidence="7">2.7.7.6</ecNumber>
    </recommendedName>
    <alternativeName>
        <fullName evidence="7">PEP</fullName>
    </alternativeName>
    <alternativeName>
        <fullName evidence="7">Plastid-encoded RNA polymerase subunit beta</fullName>
        <shortName evidence="7">RNA polymerase subunit beta</shortName>
    </alternativeName>
</protein>
<evidence type="ECO:0000259" key="15">
    <source>
        <dbReference type="Pfam" id="PF04565"/>
    </source>
</evidence>
<dbReference type="Gene3D" id="2.30.150.10">
    <property type="entry name" value="DNA-directed RNA polymerase, beta subunit, external 1 domain"/>
    <property type="match status" value="1"/>
</dbReference>
<dbReference type="GO" id="GO:0032549">
    <property type="term" value="F:ribonucleoside binding"/>
    <property type="evidence" value="ECO:0007669"/>
    <property type="project" value="InterPro"/>
</dbReference>
<dbReference type="InterPro" id="IPR007644">
    <property type="entry name" value="RNA_pol_bsu_protrusion"/>
</dbReference>
<evidence type="ECO:0000256" key="2">
    <source>
        <dbReference type="ARBA" id="ARBA00022478"/>
    </source>
</evidence>
<dbReference type="Gene3D" id="3.90.1110.10">
    <property type="entry name" value="RNA polymerase Rpb2, domain 2"/>
    <property type="match status" value="1"/>
</dbReference>
<dbReference type="InterPro" id="IPR007645">
    <property type="entry name" value="RNA_pol_Rpb2_3"/>
</dbReference>
<feature type="coiled-coil region" evidence="10">
    <location>
        <begin position="311"/>
        <end position="338"/>
    </location>
</feature>
<dbReference type="Pfam" id="PF04565">
    <property type="entry name" value="RNA_pol_Rpb2_3"/>
    <property type="match status" value="1"/>
</dbReference>
<feature type="domain" description="DNA-directed RNA polymerase subunit 2 hybrid-binding" evidence="11">
    <location>
        <begin position="615"/>
        <end position="991"/>
    </location>
</feature>
<evidence type="ECO:0000256" key="6">
    <source>
        <dbReference type="ARBA" id="ARBA00048552"/>
    </source>
</evidence>
<evidence type="ECO:0000259" key="14">
    <source>
        <dbReference type="Pfam" id="PF04563"/>
    </source>
</evidence>
<evidence type="ECO:0000256" key="7">
    <source>
        <dbReference type="HAMAP-Rule" id="MF_01321"/>
    </source>
</evidence>
<comment type="function">
    <text evidence="7 9">DNA-dependent RNA polymerase catalyzes the transcription of DNA into RNA using the four ribonucleoside triphosphates as substrates.</text>
</comment>
<keyword evidence="3 7" id="KW-0808">Transferase</keyword>
<evidence type="ECO:0000259" key="13">
    <source>
        <dbReference type="Pfam" id="PF04561"/>
    </source>
</evidence>
<dbReference type="InterPro" id="IPR007121">
    <property type="entry name" value="RNA_pol_bsu_CS"/>
</dbReference>
<dbReference type="Pfam" id="PF00562">
    <property type="entry name" value="RNA_pol_Rpb2_6"/>
    <property type="match status" value="1"/>
</dbReference>
<evidence type="ECO:0000256" key="1">
    <source>
        <dbReference type="ARBA" id="ARBA00006835"/>
    </source>
</evidence>
<feature type="domain" description="RNA polymerase Rpb2" evidence="13">
    <location>
        <begin position="122"/>
        <end position="300"/>
    </location>
</feature>
<name>A0A0G3VIE0_9EUGL</name>
<dbReference type="GO" id="GO:0006351">
    <property type="term" value="P:DNA-templated transcription"/>
    <property type="evidence" value="ECO:0007669"/>
    <property type="project" value="UniProtKB-UniRule"/>
</dbReference>
<dbReference type="RefSeq" id="YP_009145448.1">
    <property type="nucleotide sequence ID" value="NC_027287.1"/>
</dbReference>
<evidence type="ECO:0000259" key="12">
    <source>
        <dbReference type="Pfam" id="PF04560"/>
    </source>
</evidence>
<dbReference type="HAMAP" id="MF_01321">
    <property type="entry name" value="RNApol_bact_RpoB"/>
    <property type="match status" value="1"/>
</dbReference>
<dbReference type="GO" id="GO:0000428">
    <property type="term" value="C:DNA-directed RNA polymerase complex"/>
    <property type="evidence" value="ECO:0007669"/>
    <property type="project" value="UniProtKB-KW"/>
</dbReference>
<dbReference type="InterPro" id="IPR007641">
    <property type="entry name" value="RNA_pol_Rpb2_7"/>
</dbReference>
<accession>A0A0G3VIE0</accession>
<dbReference type="Gene3D" id="2.40.50.100">
    <property type="match status" value="1"/>
</dbReference>
<dbReference type="PANTHER" id="PTHR20856">
    <property type="entry name" value="DNA-DIRECTED RNA POLYMERASE I SUBUNIT 2"/>
    <property type="match status" value="1"/>
</dbReference>
<evidence type="ECO:0000256" key="5">
    <source>
        <dbReference type="ARBA" id="ARBA00023163"/>
    </source>
</evidence>
<keyword evidence="5 7" id="KW-0804">Transcription</keyword>
<evidence type="ECO:0000256" key="3">
    <source>
        <dbReference type="ARBA" id="ARBA00022679"/>
    </source>
</evidence>
<evidence type="ECO:0000256" key="8">
    <source>
        <dbReference type="RuleBase" id="RU000434"/>
    </source>
</evidence>
<dbReference type="InterPro" id="IPR037034">
    <property type="entry name" value="RNA_pol_Rpb2_2_sf"/>
</dbReference>
<geneLocation type="chloroplast" evidence="16"/>
<dbReference type="CDD" id="cd00653">
    <property type="entry name" value="RNA_pol_B_RPB2"/>
    <property type="match status" value="1"/>
</dbReference>
<dbReference type="InterPro" id="IPR015712">
    <property type="entry name" value="DNA-dir_RNA_pol_su2"/>
</dbReference>
<keyword evidence="2 7" id="KW-0240">DNA-directed RNA polymerase</keyword>
<comment type="subcellular location">
    <subcellularLocation>
        <location evidence="7">Plastid</location>
        <location evidence="7">Chloroplast</location>
    </subcellularLocation>
</comment>